<reference evidence="3 4" key="1">
    <citation type="submission" date="2020-06" db="EMBL/GenBank/DDBJ databases">
        <title>Description of novel acetic acid bacteria.</title>
        <authorList>
            <person name="Sombolestani A."/>
        </authorList>
    </citation>
    <scope>NUCLEOTIDE SEQUENCE [LARGE SCALE GENOMIC DNA]</scope>
    <source>
        <strain evidence="3 4">LMG 31431</strain>
    </source>
</reference>
<keyword evidence="2" id="KW-0732">Signal</keyword>
<accession>A0A7Y7M8W5</accession>
<dbReference type="Proteomes" id="UP000534870">
    <property type="component" value="Unassembled WGS sequence"/>
</dbReference>
<sequence length="319" mass="34036">MMGTSLRRRLAIIPLVLPLFAAAPAATGEYFATPEAAIMALVLGARADDRDELRTVFGEAGLRAISSGDPAADRAGENRFVAAYDAGHTIAIHDGTAILSIGADQWPFPIPLTRSQHGWSFDVPAGLDEILDRRIGANELYTQQVMLAYVDAQYEYAQGLHDGRKVHVYAQRLLSSPGKQDGLYWPTEEGQPPSPLGPLVAEAYAGGYHPGGTGKPQPYHGYFFRVLTAQGPHARGGAYDYIADGLMLGGFGLVAWPVRWGNSGVMTFIVNQDGEIYAKDLGPDTPALGSAMTRFDPDPTWQKIGAPAPIAGQASDEGG</sequence>
<evidence type="ECO:0000313" key="3">
    <source>
        <dbReference type="EMBL" id="NVN12638.1"/>
    </source>
</evidence>
<protein>
    <submittedName>
        <fullName evidence="3">DUF2950 domain-containing protein</fullName>
    </submittedName>
</protein>
<organism evidence="3 4">
    <name type="scientific">Nguyenibacter vanlangensis</name>
    <dbReference type="NCBI Taxonomy" id="1216886"/>
    <lineage>
        <taxon>Bacteria</taxon>
        <taxon>Pseudomonadati</taxon>
        <taxon>Pseudomonadota</taxon>
        <taxon>Alphaproteobacteria</taxon>
        <taxon>Acetobacterales</taxon>
        <taxon>Acetobacteraceae</taxon>
        <taxon>Nguyenibacter</taxon>
    </lineage>
</organism>
<comment type="caution">
    <text evidence="3">The sequence shown here is derived from an EMBL/GenBank/DDBJ whole genome shotgun (WGS) entry which is preliminary data.</text>
</comment>
<dbReference type="AlphaFoldDB" id="A0A7Y7M8W5"/>
<feature type="signal peptide" evidence="2">
    <location>
        <begin position="1"/>
        <end position="25"/>
    </location>
</feature>
<dbReference type="InterPro" id="IPR021556">
    <property type="entry name" value="DUF2950"/>
</dbReference>
<proteinExistence type="predicted"/>
<dbReference type="EMBL" id="JABXXP010000523">
    <property type="protein sequence ID" value="NVN12638.1"/>
    <property type="molecule type" value="Genomic_DNA"/>
</dbReference>
<dbReference type="RefSeq" id="WP_176641197.1">
    <property type="nucleotide sequence ID" value="NZ_JABXXP010000523.1"/>
</dbReference>
<evidence type="ECO:0000256" key="1">
    <source>
        <dbReference type="SAM" id="MobiDB-lite"/>
    </source>
</evidence>
<feature type="chain" id="PRO_5031269079" evidence="2">
    <location>
        <begin position="26"/>
        <end position="319"/>
    </location>
</feature>
<feature type="region of interest" description="Disordered" evidence="1">
    <location>
        <begin position="296"/>
        <end position="319"/>
    </location>
</feature>
<dbReference type="Pfam" id="PF11453">
    <property type="entry name" value="DUF2950"/>
    <property type="match status" value="1"/>
</dbReference>
<evidence type="ECO:0000256" key="2">
    <source>
        <dbReference type="SAM" id="SignalP"/>
    </source>
</evidence>
<name>A0A7Y7M8W5_9PROT</name>
<gene>
    <name evidence="3" type="ORF">HUK84_16145</name>
</gene>
<evidence type="ECO:0000313" key="4">
    <source>
        <dbReference type="Proteomes" id="UP000534870"/>
    </source>
</evidence>